<keyword evidence="4" id="KW-0408">Iron</keyword>
<dbReference type="AlphaFoldDB" id="A0A0F9A0H3"/>
<gene>
    <name evidence="6" type="ORF">LCGC14_2711740</name>
</gene>
<keyword evidence="3" id="KW-0479">Metal-binding</keyword>
<sequence>LAQSTQDLYLFEKIVSALIEKTKELNVYNTICRSTQTRQKSTSELAACVDMLFIVGGKNSSNTNKLYQISKRILPNTHFIESAAQIKPEMLKGAKKTGISGGASTPPRAIQEAVAKIKANCKHQFHREKTVQCQR</sequence>
<organism evidence="6">
    <name type="scientific">marine sediment metagenome</name>
    <dbReference type="NCBI Taxonomy" id="412755"/>
    <lineage>
        <taxon>unclassified sequences</taxon>
        <taxon>metagenomes</taxon>
        <taxon>ecological metagenomes</taxon>
    </lineage>
</organism>
<dbReference type="GO" id="GO:0051539">
    <property type="term" value="F:4 iron, 4 sulfur cluster binding"/>
    <property type="evidence" value="ECO:0007669"/>
    <property type="project" value="UniProtKB-KW"/>
</dbReference>
<dbReference type="PANTHER" id="PTHR30426:SF0">
    <property type="entry name" value="4-HYDROXY-3-METHYLBUT-2-ENYL DIPHOSPHATE REDUCTASE"/>
    <property type="match status" value="1"/>
</dbReference>
<reference evidence="6" key="1">
    <citation type="journal article" date="2015" name="Nature">
        <title>Complex archaea that bridge the gap between prokaryotes and eukaryotes.</title>
        <authorList>
            <person name="Spang A."/>
            <person name="Saw J.H."/>
            <person name="Jorgensen S.L."/>
            <person name="Zaremba-Niedzwiedzka K."/>
            <person name="Martijn J."/>
            <person name="Lind A.E."/>
            <person name="van Eijk R."/>
            <person name="Schleper C."/>
            <person name="Guy L."/>
            <person name="Ettema T.J."/>
        </authorList>
    </citation>
    <scope>NUCLEOTIDE SEQUENCE</scope>
</reference>
<evidence type="ECO:0000313" key="6">
    <source>
        <dbReference type="EMBL" id="KKK91560.1"/>
    </source>
</evidence>
<comment type="caution">
    <text evidence="6">The sequence shown here is derived from an EMBL/GenBank/DDBJ whole genome shotgun (WGS) entry which is preliminary data.</text>
</comment>
<keyword evidence="5" id="KW-0411">Iron-sulfur</keyword>
<evidence type="ECO:0000256" key="3">
    <source>
        <dbReference type="ARBA" id="ARBA00022723"/>
    </source>
</evidence>
<dbReference type="PANTHER" id="PTHR30426">
    <property type="entry name" value="4-HYDROXY-3-METHYLBUT-2-ENYL DIPHOSPHATE REDUCTASE"/>
    <property type="match status" value="1"/>
</dbReference>
<keyword evidence="2" id="KW-0004">4Fe-4S</keyword>
<evidence type="ECO:0000256" key="2">
    <source>
        <dbReference type="ARBA" id="ARBA00022485"/>
    </source>
</evidence>
<name>A0A0F9A0H3_9ZZZZ</name>
<evidence type="ECO:0000256" key="5">
    <source>
        <dbReference type="ARBA" id="ARBA00023014"/>
    </source>
</evidence>
<evidence type="ECO:0000256" key="4">
    <source>
        <dbReference type="ARBA" id="ARBA00023004"/>
    </source>
</evidence>
<dbReference type="GO" id="GO:0046872">
    <property type="term" value="F:metal ion binding"/>
    <property type="evidence" value="ECO:0007669"/>
    <property type="project" value="UniProtKB-KW"/>
</dbReference>
<feature type="non-terminal residue" evidence="6">
    <location>
        <position position="1"/>
    </location>
</feature>
<dbReference type="GO" id="GO:0050992">
    <property type="term" value="P:dimethylallyl diphosphate biosynthetic process"/>
    <property type="evidence" value="ECO:0007669"/>
    <property type="project" value="InterPro"/>
</dbReference>
<comment type="cofactor">
    <cofactor evidence="1">
        <name>[4Fe-4S] cluster</name>
        <dbReference type="ChEBI" id="CHEBI:49883"/>
    </cofactor>
</comment>
<dbReference type="GO" id="GO:0019288">
    <property type="term" value="P:isopentenyl diphosphate biosynthetic process, methylerythritol 4-phosphate pathway"/>
    <property type="evidence" value="ECO:0007669"/>
    <property type="project" value="InterPro"/>
</dbReference>
<dbReference type="EMBL" id="LAZR01048598">
    <property type="protein sequence ID" value="KKK91560.1"/>
    <property type="molecule type" value="Genomic_DNA"/>
</dbReference>
<evidence type="ECO:0008006" key="7">
    <source>
        <dbReference type="Google" id="ProtNLM"/>
    </source>
</evidence>
<dbReference type="GO" id="GO:0051745">
    <property type="term" value="F:4-hydroxy-3-methylbut-2-enyl diphosphate reductase activity"/>
    <property type="evidence" value="ECO:0007669"/>
    <property type="project" value="InterPro"/>
</dbReference>
<dbReference type="InterPro" id="IPR003451">
    <property type="entry name" value="LytB/IspH"/>
</dbReference>
<evidence type="ECO:0000256" key="1">
    <source>
        <dbReference type="ARBA" id="ARBA00001966"/>
    </source>
</evidence>
<proteinExistence type="predicted"/>
<dbReference type="Pfam" id="PF02401">
    <property type="entry name" value="LYTB"/>
    <property type="match status" value="1"/>
</dbReference>
<dbReference type="Gene3D" id="3.40.1010.20">
    <property type="entry name" value="4-hydroxy-3-methylbut-2-enyl diphosphate reductase, catalytic domain"/>
    <property type="match status" value="2"/>
</dbReference>
<protein>
    <recommendedName>
        <fullName evidence="7">4-hydroxy-3-methylbut-2-enyl diphosphate reductase</fullName>
    </recommendedName>
</protein>
<accession>A0A0F9A0H3</accession>